<keyword evidence="5" id="KW-0456">Lyase</keyword>
<comment type="catalytic activity">
    <reaction evidence="6">
        <text>a (3S)-3-hydroxyacyl-CoA = a (2E)-enoyl-CoA + H2O</text>
        <dbReference type="Rhea" id="RHEA:16105"/>
        <dbReference type="ChEBI" id="CHEBI:15377"/>
        <dbReference type="ChEBI" id="CHEBI:57318"/>
        <dbReference type="ChEBI" id="CHEBI:58856"/>
        <dbReference type="EC" id="4.2.1.17"/>
    </reaction>
</comment>
<evidence type="ECO:0000256" key="3">
    <source>
        <dbReference type="ARBA" id="ARBA00022832"/>
    </source>
</evidence>
<dbReference type="InterPro" id="IPR001753">
    <property type="entry name" value="Enoyl-CoA_hydra/iso"/>
</dbReference>
<evidence type="ECO:0000256" key="4">
    <source>
        <dbReference type="ARBA" id="ARBA00023098"/>
    </source>
</evidence>
<evidence type="ECO:0000256" key="8">
    <source>
        <dbReference type="RuleBase" id="RU003707"/>
    </source>
</evidence>
<evidence type="ECO:0000256" key="7">
    <source>
        <dbReference type="ARBA" id="ARBA00023717"/>
    </source>
</evidence>
<dbReference type="EMBL" id="UEGS01000001">
    <property type="protein sequence ID" value="SRX82092.1"/>
    <property type="molecule type" value="Genomic_DNA"/>
</dbReference>
<evidence type="ECO:0000256" key="2">
    <source>
        <dbReference type="ARBA" id="ARBA00005254"/>
    </source>
</evidence>
<dbReference type="InterPro" id="IPR029045">
    <property type="entry name" value="ClpP/crotonase-like_dom_sf"/>
</dbReference>
<sequence>MNDSGVVVAAGPHGATVVSLNTPHRRNSIRLATIESITTALDADPSASVVLRSQTNGMFCSGADLRIDDAERREVSDRLYGLYENIVTRPGVVVAVVDGPAVGGGAQLATAADLRIAGPNAAWKWAGPAHGLAVGAWVLPDLVGRGRALSLMLTQRWLPAAQAVEYGLADEVSESPDEAAGNVLKGLAALDRSAVARIKQISSMPELIVRLRAERDLNRQNFSGAVPARN</sequence>
<comment type="similarity">
    <text evidence="2 8">Belongs to the enoyl-CoA hydratase/isomerase family.</text>
</comment>
<comment type="catalytic activity">
    <reaction evidence="7">
        <text>a 4-saturated-(3S)-3-hydroxyacyl-CoA = a (3E)-enoyl-CoA + H2O</text>
        <dbReference type="Rhea" id="RHEA:20724"/>
        <dbReference type="ChEBI" id="CHEBI:15377"/>
        <dbReference type="ChEBI" id="CHEBI:58521"/>
        <dbReference type="ChEBI" id="CHEBI:137480"/>
        <dbReference type="EC" id="4.2.1.17"/>
    </reaction>
</comment>
<dbReference type="PROSITE" id="PS00166">
    <property type="entry name" value="ENOYL_COA_HYDRATASE"/>
    <property type="match status" value="1"/>
</dbReference>
<reference evidence="9 10" key="1">
    <citation type="submission" date="2018-05" db="EMBL/GenBank/DDBJ databases">
        <authorList>
            <consortium name="IHU Genomes"/>
        </authorList>
    </citation>
    <scope>NUCLEOTIDE SEQUENCE [LARGE SCALE GENOMIC DNA]</scope>
    <source>
        <strain evidence="9 10">P7335</strain>
    </source>
</reference>
<comment type="function">
    <text evidence="1">Could possibly oxidize fatty acids using specific components.</text>
</comment>
<evidence type="ECO:0000313" key="9">
    <source>
        <dbReference type="EMBL" id="SRX82092.1"/>
    </source>
</evidence>
<dbReference type="GO" id="GO:0004300">
    <property type="term" value="F:enoyl-CoA hydratase activity"/>
    <property type="evidence" value="ECO:0007669"/>
    <property type="project" value="UniProtKB-EC"/>
</dbReference>
<name>A0A375YLV8_MYCPF</name>
<keyword evidence="3" id="KW-0276">Fatty acid metabolism</keyword>
<keyword evidence="9" id="KW-0413">Isomerase</keyword>
<organism evidence="9 10">
    <name type="scientific">Mycolicibacterium parafortuitum</name>
    <name type="common">Mycobacterium parafortuitum</name>
    <dbReference type="NCBI Taxonomy" id="39692"/>
    <lineage>
        <taxon>Bacteria</taxon>
        <taxon>Bacillati</taxon>
        <taxon>Actinomycetota</taxon>
        <taxon>Actinomycetes</taxon>
        <taxon>Mycobacteriales</taxon>
        <taxon>Mycobacteriaceae</taxon>
        <taxon>Mycolicibacterium</taxon>
    </lineage>
</organism>
<dbReference type="GO" id="GO:0006635">
    <property type="term" value="P:fatty acid beta-oxidation"/>
    <property type="evidence" value="ECO:0007669"/>
    <property type="project" value="TreeGrafter"/>
</dbReference>
<evidence type="ECO:0000256" key="1">
    <source>
        <dbReference type="ARBA" id="ARBA00002994"/>
    </source>
</evidence>
<dbReference type="RefSeq" id="WP_083143684.1">
    <property type="nucleotide sequence ID" value="NZ_MVID01000009.1"/>
</dbReference>
<dbReference type="CDD" id="cd06558">
    <property type="entry name" value="crotonase-like"/>
    <property type="match status" value="1"/>
</dbReference>
<keyword evidence="4" id="KW-0443">Lipid metabolism</keyword>
<dbReference type="Proteomes" id="UP000252008">
    <property type="component" value="Unassembled WGS sequence"/>
</dbReference>
<dbReference type="PANTHER" id="PTHR11941">
    <property type="entry name" value="ENOYL-COA HYDRATASE-RELATED"/>
    <property type="match status" value="1"/>
</dbReference>
<keyword evidence="10" id="KW-1185">Reference proteome</keyword>
<gene>
    <name evidence="9" type="ORF">MPP7335_03850</name>
</gene>
<dbReference type="SUPFAM" id="SSF52096">
    <property type="entry name" value="ClpP/crotonase"/>
    <property type="match status" value="1"/>
</dbReference>
<dbReference type="Pfam" id="PF00378">
    <property type="entry name" value="ECH_1"/>
    <property type="match status" value="1"/>
</dbReference>
<dbReference type="GO" id="GO:0016853">
    <property type="term" value="F:isomerase activity"/>
    <property type="evidence" value="ECO:0007669"/>
    <property type="project" value="UniProtKB-KW"/>
</dbReference>
<evidence type="ECO:0000256" key="5">
    <source>
        <dbReference type="ARBA" id="ARBA00023239"/>
    </source>
</evidence>
<dbReference type="Gene3D" id="3.90.226.10">
    <property type="entry name" value="2-enoyl-CoA Hydratase, Chain A, domain 1"/>
    <property type="match status" value="1"/>
</dbReference>
<evidence type="ECO:0000313" key="10">
    <source>
        <dbReference type="Proteomes" id="UP000252008"/>
    </source>
</evidence>
<proteinExistence type="inferred from homology"/>
<evidence type="ECO:0000256" key="6">
    <source>
        <dbReference type="ARBA" id="ARBA00023709"/>
    </source>
</evidence>
<dbReference type="STRING" id="39692.BST38_12825"/>
<dbReference type="AlphaFoldDB" id="A0A375YLV8"/>
<protein>
    <submittedName>
        <fullName evidence="9">Enoyl-CoA hydratase/isomerase [Rubrobacter xylanophilus DSM 9941]</fullName>
    </submittedName>
</protein>
<dbReference type="InterPro" id="IPR018376">
    <property type="entry name" value="Enoyl-CoA_hyd/isom_CS"/>
</dbReference>
<accession>A0A375YLV8</accession>
<dbReference type="PANTHER" id="PTHR11941:SF169">
    <property type="entry name" value="(7AS)-7A-METHYL-1,5-DIOXO-2,3,5,6,7,7A-HEXAHYDRO-1H-INDENE-CARBOXYL-COA HYDROLASE"/>
    <property type="match status" value="1"/>
</dbReference>